<proteinExistence type="predicted"/>
<dbReference type="Proteomes" id="UP000053477">
    <property type="component" value="Unassembled WGS sequence"/>
</dbReference>
<evidence type="ECO:0000256" key="1">
    <source>
        <dbReference type="SAM" id="MobiDB-lite"/>
    </source>
</evidence>
<organism evidence="2 3">
    <name type="scientific">Schizopora paradoxa</name>
    <dbReference type="NCBI Taxonomy" id="27342"/>
    <lineage>
        <taxon>Eukaryota</taxon>
        <taxon>Fungi</taxon>
        <taxon>Dikarya</taxon>
        <taxon>Basidiomycota</taxon>
        <taxon>Agaricomycotina</taxon>
        <taxon>Agaricomycetes</taxon>
        <taxon>Hymenochaetales</taxon>
        <taxon>Schizoporaceae</taxon>
        <taxon>Schizopora</taxon>
    </lineage>
</organism>
<gene>
    <name evidence="2" type="ORF">SCHPADRAFT_911964</name>
</gene>
<protein>
    <submittedName>
        <fullName evidence="2">Uncharacterized protein</fullName>
    </submittedName>
</protein>
<dbReference type="EMBL" id="KQ086962">
    <property type="protein sequence ID" value="KLO03843.1"/>
    <property type="molecule type" value="Genomic_DNA"/>
</dbReference>
<sequence length="347" mass="38025">MFYVNVKYLPSRSRSGWRNREGARKGDRSCVKRPVVEMANGCGRERIWFKRAVWERIEGRLDRGEPSGDLRGFATRWDAAEDAYIHVFASTLRALVAGQDLITLPRGLLPSHAAVKQAVDDARAKLAHVACKQVSLLPTSVLQAIATSFSERSTSQVASTSVSNPPASSPTSALSNTPSPTSIDSTRSSVMITQPPSAQSLFQACGKPAATSAAHPATPPSAFDSFLEHTRQLQSTLIPSQHVPNVLSDTIARLIASTGCWSPNPVPSQDSILRARYFLCECLRAVRRYSLVAPEEASALGPTEEDEEEAMGLCKEIRHWLEKSGLYARAWDDNQVLSYWIATKIFV</sequence>
<accession>A0A0H2R2Y8</accession>
<keyword evidence="3" id="KW-1185">Reference proteome</keyword>
<evidence type="ECO:0000313" key="2">
    <source>
        <dbReference type="EMBL" id="KLO03843.1"/>
    </source>
</evidence>
<dbReference type="AlphaFoldDB" id="A0A0H2R2Y8"/>
<dbReference type="InParanoid" id="A0A0H2R2Y8"/>
<name>A0A0H2R2Y8_9AGAM</name>
<evidence type="ECO:0000313" key="3">
    <source>
        <dbReference type="Proteomes" id="UP000053477"/>
    </source>
</evidence>
<reference evidence="2 3" key="1">
    <citation type="submission" date="2015-04" db="EMBL/GenBank/DDBJ databases">
        <title>Complete genome sequence of Schizopora paradoxa KUC8140, a cosmopolitan wood degrader in East Asia.</title>
        <authorList>
            <consortium name="DOE Joint Genome Institute"/>
            <person name="Min B."/>
            <person name="Park H."/>
            <person name="Jang Y."/>
            <person name="Kim J.-J."/>
            <person name="Kim K.H."/>
            <person name="Pangilinan J."/>
            <person name="Lipzen A."/>
            <person name="Riley R."/>
            <person name="Grigoriev I.V."/>
            <person name="Spatafora J.W."/>
            <person name="Choi I.-G."/>
        </authorList>
    </citation>
    <scope>NUCLEOTIDE SEQUENCE [LARGE SCALE GENOMIC DNA]</scope>
    <source>
        <strain evidence="2 3">KUC8140</strain>
    </source>
</reference>
<feature type="region of interest" description="Disordered" evidence="1">
    <location>
        <begin position="154"/>
        <end position="190"/>
    </location>
</feature>